<accession>A0A7Z0J586</accession>
<name>A0A7Z0J586_9MICO</name>
<keyword evidence="2" id="KW-1185">Reference proteome</keyword>
<dbReference type="Pfam" id="PF19850">
    <property type="entry name" value="DUF6325"/>
    <property type="match status" value="1"/>
</dbReference>
<proteinExistence type="predicted"/>
<evidence type="ECO:0000313" key="2">
    <source>
        <dbReference type="Proteomes" id="UP000537260"/>
    </source>
</evidence>
<reference evidence="1 2" key="1">
    <citation type="submission" date="2020-07" db="EMBL/GenBank/DDBJ databases">
        <title>Sequencing the genomes of 1000 actinobacteria strains.</title>
        <authorList>
            <person name="Klenk H.-P."/>
        </authorList>
    </citation>
    <scope>NUCLEOTIDE SEQUENCE [LARGE SCALE GENOMIC DNA]</scope>
    <source>
        <strain evidence="1 2">LI1</strain>
    </source>
</reference>
<evidence type="ECO:0000313" key="1">
    <source>
        <dbReference type="EMBL" id="NYJ18649.1"/>
    </source>
</evidence>
<sequence length="143" mass="15293">MPLGPVEILVIGFPENNFTGAIVPELERLVKDETITIIDGLFVQKEADGSTKFVEFEELGAGSAVSSFQSIINRVEGLISDEDVAELTDGLTPNSSAAILVFEHTWATALRDAVLAAGGEMLDNVRVPPEVVEEILATVPEID</sequence>
<dbReference type="InterPro" id="IPR046288">
    <property type="entry name" value="DUF6325"/>
</dbReference>
<dbReference type="EMBL" id="JACCFM010000001">
    <property type="protein sequence ID" value="NYJ18649.1"/>
    <property type="molecule type" value="Genomic_DNA"/>
</dbReference>
<dbReference type="Proteomes" id="UP000537260">
    <property type="component" value="Unassembled WGS sequence"/>
</dbReference>
<dbReference type="AlphaFoldDB" id="A0A7Z0J586"/>
<protein>
    <submittedName>
        <fullName evidence="1">Putative membrane protein</fullName>
    </submittedName>
</protein>
<comment type="caution">
    <text evidence="1">The sequence shown here is derived from an EMBL/GenBank/DDBJ whole genome shotgun (WGS) entry which is preliminary data.</text>
</comment>
<dbReference type="RefSeq" id="WP_179577528.1">
    <property type="nucleotide sequence ID" value="NZ_JACCFM010000001.1"/>
</dbReference>
<gene>
    <name evidence="1" type="ORF">HNR05_000440</name>
</gene>
<organism evidence="1 2">
    <name type="scientific">Glaciibacter psychrotolerans</name>
    <dbReference type="NCBI Taxonomy" id="670054"/>
    <lineage>
        <taxon>Bacteria</taxon>
        <taxon>Bacillati</taxon>
        <taxon>Actinomycetota</taxon>
        <taxon>Actinomycetes</taxon>
        <taxon>Micrococcales</taxon>
        <taxon>Microbacteriaceae</taxon>
        <taxon>Glaciibacter</taxon>
    </lineage>
</organism>